<dbReference type="AlphaFoldDB" id="A0A1J5S681"/>
<proteinExistence type="predicted"/>
<dbReference type="EMBL" id="MLJW01000103">
    <property type="protein sequence ID" value="OIQ99724.1"/>
    <property type="molecule type" value="Genomic_DNA"/>
</dbReference>
<organism evidence="1">
    <name type="scientific">mine drainage metagenome</name>
    <dbReference type="NCBI Taxonomy" id="410659"/>
    <lineage>
        <taxon>unclassified sequences</taxon>
        <taxon>metagenomes</taxon>
        <taxon>ecological metagenomes</taxon>
    </lineage>
</organism>
<evidence type="ECO:0000313" key="1">
    <source>
        <dbReference type="EMBL" id="OIQ99724.1"/>
    </source>
</evidence>
<dbReference type="InterPro" id="IPR008309">
    <property type="entry name" value="YdbL"/>
</dbReference>
<protein>
    <recommendedName>
        <fullName evidence="2">DUF1318 domain-containing protein</fullName>
    </recommendedName>
</protein>
<dbReference type="PIRSF" id="PIRSF025560">
    <property type="entry name" value="UCP025560"/>
    <property type="match status" value="1"/>
</dbReference>
<sequence length="141" mass="15403">MNAQRCKLLLLPLLLLTLAGGAMAQGNLEINTPAITQLSNAMQSRFAQLSPLFAAGAIGLANDGTVRLRDANAVPLARRQAVTALIAAENADRAALYREIARANGKPEWEQDIRATFAQRWVDKAQPGWWVQSPGGEWRRK</sequence>
<comment type="caution">
    <text evidence="1">The sequence shown here is derived from an EMBL/GenBank/DDBJ whole genome shotgun (WGS) entry which is preliminary data.</text>
</comment>
<dbReference type="Pfam" id="PF07027">
    <property type="entry name" value="DUF1318"/>
    <property type="match status" value="1"/>
</dbReference>
<accession>A0A1J5S681</accession>
<gene>
    <name evidence="1" type="ORF">GALL_183040</name>
</gene>
<reference evidence="1" key="1">
    <citation type="submission" date="2016-10" db="EMBL/GenBank/DDBJ databases">
        <title>Sequence of Gallionella enrichment culture.</title>
        <authorList>
            <person name="Poehlein A."/>
            <person name="Muehling M."/>
            <person name="Daniel R."/>
        </authorList>
    </citation>
    <scope>NUCLEOTIDE SEQUENCE</scope>
</reference>
<evidence type="ECO:0008006" key="2">
    <source>
        <dbReference type="Google" id="ProtNLM"/>
    </source>
</evidence>
<name>A0A1J5S681_9ZZZZ</name>